<reference evidence="1" key="1">
    <citation type="submission" date="2024-06" db="EMBL/GenBank/DDBJ databases">
        <authorList>
            <person name="Liu X."/>
            <person name="Lenzi L."/>
            <person name="Haldenby T S."/>
            <person name="Uol C."/>
        </authorList>
    </citation>
    <scope>NUCLEOTIDE SEQUENCE</scope>
</reference>
<sequence>MPRINYPYKPPSKGTMRVRVHRTLKRIKEGLRTEGDASTSYSALVRTQPEEPMVFEGLVNEGGPTVQYGDQPETGNSDEEVDDMTFLRRWVSQYNVPQATVFRLIPEHS</sequence>
<proteinExistence type="predicted"/>
<dbReference type="Proteomes" id="UP001497525">
    <property type="component" value="Unassembled WGS sequence"/>
</dbReference>
<accession>A0AAV2TGQ8</accession>
<protein>
    <submittedName>
        <fullName evidence="1">Uncharacterized protein</fullName>
    </submittedName>
</protein>
<name>A0AAV2TGQ8_CALDB</name>
<gene>
    <name evidence="1" type="ORF">CDAUBV1_LOCUS10337</name>
</gene>
<comment type="caution">
    <text evidence="1">The sequence shown here is derived from an EMBL/GenBank/DDBJ whole genome shotgun (WGS) entry which is preliminary data.</text>
</comment>
<dbReference type="EMBL" id="CAXLJL010000301">
    <property type="protein sequence ID" value="CAL5136269.1"/>
    <property type="molecule type" value="Genomic_DNA"/>
</dbReference>
<evidence type="ECO:0000313" key="2">
    <source>
        <dbReference type="Proteomes" id="UP001497525"/>
    </source>
</evidence>
<organism evidence="1 2">
    <name type="scientific">Calicophoron daubneyi</name>
    <name type="common">Rumen fluke</name>
    <name type="synonym">Paramphistomum daubneyi</name>
    <dbReference type="NCBI Taxonomy" id="300641"/>
    <lineage>
        <taxon>Eukaryota</taxon>
        <taxon>Metazoa</taxon>
        <taxon>Spiralia</taxon>
        <taxon>Lophotrochozoa</taxon>
        <taxon>Platyhelminthes</taxon>
        <taxon>Trematoda</taxon>
        <taxon>Digenea</taxon>
        <taxon>Plagiorchiida</taxon>
        <taxon>Pronocephalata</taxon>
        <taxon>Paramphistomoidea</taxon>
        <taxon>Paramphistomidae</taxon>
        <taxon>Calicophoron</taxon>
    </lineage>
</organism>
<dbReference type="AlphaFoldDB" id="A0AAV2TGQ8"/>
<evidence type="ECO:0000313" key="1">
    <source>
        <dbReference type="EMBL" id="CAL5136269.1"/>
    </source>
</evidence>